<dbReference type="Pfam" id="PF03707">
    <property type="entry name" value="MHYT"/>
    <property type="match status" value="1"/>
</dbReference>
<feature type="compositionally biased region" description="Basic and acidic residues" evidence="1">
    <location>
        <begin position="1286"/>
        <end position="1301"/>
    </location>
</feature>
<dbReference type="EMBL" id="KI894009">
    <property type="protein sequence ID" value="OCF51239.1"/>
    <property type="molecule type" value="Genomic_DNA"/>
</dbReference>
<dbReference type="PANTHER" id="PTHR35152:SF1">
    <property type="entry name" value="DOMAIN SIGNALLING PROTEIN, PUTATIVE (AFU_ORTHOLOGUE AFUA_5G11310)-RELATED"/>
    <property type="match status" value="1"/>
</dbReference>
<dbReference type="RefSeq" id="XP_019012458.1">
    <property type="nucleotide sequence ID" value="XM_019155055.1"/>
</dbReference>
<feature type="transmembrane region" description="Helical" evidence="2">
    <location>
        <begin position="151"/>
        <end position="175"/>
    </location>
</feature>
<name>A0A1B9I6W6_9TREE</name>
<proteinExistence type="predicted"/>
<keyword evidence="2" id="KW-1133">Transmembrane helix</keyword>
<feature type="compositionally biased region" description="Low complexity" evidence="1">
    <location>
        <begin position="1352"/>
        <end position="1363"/>
    </location>
</feature>
<feature type="domain" description="MHYT" evidence="3">
    <location>
        <begin position="618"/>
        <end position="664"/>
    </location>
</feature>
<feature type="transmembrane region" description="Helical" evidence="2">
    <location>
        <begin position="187"/>
        <end position="208"/>
    </location>
</feature>
<reference evidence="4" key="1">
    <citation type="submission" date="2013-07" db="EMBL/GenBank/DDBJ databases">
        <title>The Genome Sequence of Cryptococcus pinus CBS10737.</title>
        <authorList>
            <consortium name="The Broad Institute Genome Sequencing Platform"/>
            <person name="Cuomo C."/>
            <person name="Litvintseva A."/>
            <person name="Chen Y."/>
            <person name="Heitman J."/>
            <person name="Sun S."/>
            <person name="Springer D."/>
            <person name="Dromer F."/>
            <person name="Young S.K."/>
            <person name="Zeng Q."/>
            <person name="Gargeya S."/>
            <person name="Fitzgerald M."/>
            <person name="Abouelleil A."/>
            <person name="Alvarado L."/>
            <person name="Berlin A.M."/>
            <person name="Chapman S.B."/>
            <person name="Dewar J."/>
            <person name="Goldberg J."/>
            <person name="Griggs A."/>
            <person name="Gujja S."/>
            <person name="Hansen M."/>
            <person name="Howarth C."/>
            <person name="Imamovic A."/>
            <person name="Larimer J."/>
            <person name="McCowan C."/>
            <person name="Murphy C."/>
            <person name="Pearson M."/>
            <person name="Priest M."/>
            <person name="Roberts A."/>
            <person name="Saif S."/>
            <person name="Shea T."/>
            <person name="Sykes S."/>
            <person name="Wortman J."/>
            <person name="Nusbaum C."/>
            <person name="Birren B."/>
        </authorList>
    </citation>
    <scope>NUCLEOTIDE SEQUENCE [LARGE SCALE GENOMIC DNA]</scope>
    <source>
        <strain evidence="4">CBS 10737</strain>
    </source>
</reference>
<feature type="region of interest" description="Disordered" evidence="1">
    <location>
        <begin position="1"/>
        <end position="33"/>
    </location>
</feature>
<feature type="region of interest" description="Disordered" evidence="1">
    <location>
        <begin position="467"/>
        <end position="555"/>
    </location>
</feature>
<feature type="compositionally biased region" description="Polar residues" evidence="1">
    <location>
        <begin position="1"/>
        <end position="22"/>
    </location>
</feature>
<gene>
    <name evidence="4" type="ORF">I206_03306</name>
    <name evidence="5" type="ORF">I206_102954</name>
</gene>
<feature type="compositionally biased region" description="Polar residues" evidence="1">
    <location>
        <begin position="1302"/>
        <end position="1317"/>
    </location>
</feature>
<accession>A0A1B9I6W6</accession>
<evidence type="ECO:0000313" key="6">
    <source>
        <dbReference type="Proteomes" id="UP000094020"/>
    </source>
</evidence>
<feature type="transmembrane region" description="Helical" evidence="2">
    <location>
        <begin position="679"/>
        <end position="702"/>
    </location>
</feature>
<feature type="region of interest" description="Disordered" evidence="1">
    <location>
        <begin position="392"/>
        <end position="427"/>
    </location>
</feature>
<organism evidence="4">
    <name type="scientific">Kwoniella pini CBS 10737</name>
    <dbReference type="NCBI Taxonomy" id="1296096"/>
    <lineage>
        <taxon>Eukaryota</taxon>
        <taxon>Fungi</taxon>
        <taxon>Dikarya</taxon>
        <taxon>Basidiomycota</taxon>
        <taxon>Agaricomycotina</taxon>
        <taxon>Tremellomycetes</taxon>
        <taxon>Tremellales</taxon>
        <taxon>Cryptococcaceae</taxon>
        <taxon>Kwoniella</taxon>
    </lineage>
</organism>
<keyword evidence="2" id="KW-0812">Transmembrane</keyword>
<evidence type="ECO:0000313" key="4">
    <source>
        <dbReference type="EMBL" id="OCF51239.1"/>
    </source>
</evidence>
<sequence length="1414" mass="155648">MVGPSLYNNPRNAVASSSQQTLPPKPIGQEPSLPARRLSRHLRRRLLNASLYLVSAFLLPTLASANPLPPSILSITERRHPSSTTPSLRQDEISLLSTVNQLASTTEGLLRHYQQRRDNSSSSPIIVIAEYDPALQAYRMPDDYVELRQQFHAGFIVLSYAIAFVGSLCTLELLVRRTTNSGWRNQLLLASAGICFGAVSTFAMHFVFNNALSLHHPWMDKNSYPALYLSYDPGFTVLSLVVSCLAMTMAFFVMGTQIRDWLIWPGFRKKGKPGRRNSPSKLEADDYGKWKNSHKKVIRRGTMGVGALFAQASNAAKWSLMDLEGSGELNGNNRPSLKDKLGDYTGKTSNWKEEVQGMYSPMKAQNEGMFEDDEALKELDFRLGKDAVRQELERRAGATTPTSTRASQNGSLHHSTSSHPITPLPVIYAPSSRRSSVTSGIPLTSPDVFTPGFNFPPRIEPDYFDHANLASPAAGGQKVRAPSPTFGESTSNFQPERRRASLPTNVLTTHRERPSYSGPSTTLARIQSLPEGDLEPSSSGSVSSNEEEKNVSKISPTSITARLSSFTGRTEATSERSQKRVRLKTTSTRWTRLGMFLGFDVVTPTEVMKIVITGTIAGFGVVGMHYIGQASITGLPYIAYRPAYVVGSIIIACGAVVIALYIMFIMLRPKLKHTWISKICVAFILAIAVTCMHFCGMMGTTYGWPAGKGISRHNKLTGTNVVITGIVAALAFSACIACAVFFLLHSLNLRRERARRRRVVIAAVLLDDRDRVLVNSIDGMLPMCDIASLTGGGDLPDTKRSFIQSVSSDSTVLGMDLTTGHDAFVSALKLSWTWKNPSLVPLQSTSSNDGRSQANESILQATFSDIRRGSMLTTNTTTGTTGSRPPVSLTKFLERFTISSCQLAVRLLGQTDGISRLGVLYDQILTTGWVKLNNSNDTVSKGQLIFLVRRVASTAERLDLESRHFIFADSQAVAQALHKTLSVPLNHTMPLLDDMRTFCDSTLQSRLQPGKLYAGVAVVQATPFDGLRILLEKDMRSQLPLREVCDLGIPCQDENELSGTVEEIGEALALLEGMSILSIMTRNMTNDQEQAQGNQILSKRLMNLLKSLERAIVPMLDEMLTSEDMTHILPRLILHPILIPLTPGGSKRTISSYIPPYAIIFYANYDAAVNTFTDKWLPFSLFRAQNACVMAPKILAASKMDQLYTAEIEGNGIGISNSTTIVGRRPSKVQFDFNQSHSQSSHHQQSQQQLQQQHEISDIPKIKNDENSDVVGGEMFSNFTFPPRTSLDEKEKEKEKEKDKSISTILQNPNGNSNSYGHINHGQRIGSISNNYNNQQGGIGRKSSLARSRYNSTGGESSSFSGNGSFGGFSGQQYNNNNHNSNHQIDFKCSSTGVAIWEPDWLLQLLRTKLRAEA</sequence>
<dbReference type="Proteomes" id="UP000094020">
    <property type="component" value="Chromosome 3"/>
</dbReference>
<feature type="region of interest" description="Disordered" evidence="1">
    <location>
        <begin position="1233"/>
        <end position="1364"/>
    </location>
</feature>
<dbReference type="InterPro" id="IPR005330">
    <property type="entry name" value="MHYT_dom"/>
</dbReference>
<dbReference type="PANTHER" id="PTHR35152">
    <property type="entry name" value="DOMAIN SIGNALLING PROTEIN, PUTATIVE (AFU_ORTHOLOGUE AFUA_5G11310)-RELATED"/>
    <property type="match status" value="1"/>
</dbReference>
<dbReference type="KEGG" id="kpin:30171675"/>
<feature type="compositionally biased region" description="Polar residues" evidence="1">
    <location>
        <begin position="399"/>
        <end position="420"/>
    </location>
</feature>
<feature type="transmembrane region" description="Helical" evidence="2">
    <location>
        <begin position="644"/>
        <end position="667"/>
    </location>
</feature>
<feature type="transmembrane region" description="Helical" evidence="2">
    <location>
        <begin position="722"/>
        <end position="747"/>
    </location>
</feature>
<feature type="transmembrane region" description="Helical" evidence="2">
    <location>
        <begin position="228"/>
        <end position="253"/>
    </location>
</feature>
<protein>
    <recommendedName>
        <fullName evidence="3">MHYT domain-containing protein</fullName>
    </recommendedName>
</protein>
<reference evidence="5" key="2">
    <citation type="submission" date="2013-07" db="EMBL/GenBank/DDBJ databases">
        <authorList>
            <consortium name="The Broad Institute Genome Sequencing Platform"/>
            <person name="Cuomo C."/>
            <person name="Litvintseva A."/>
            <person name="Chen Y."/>
            <person name="Heitman J."/>
            <person name="Sun S."/>
            <person name="Springer D."/>
            <person name="Dromer F."/>
            <person name="Young S.K."/>
            <person name="Zeng Q."/>
            <person name="Gargeya S."/>
            <person name="Fitzgerald M."/>
            <person name="Abouelleil A."/>
            <person name="Alvarado L."/>
            <person name="Berlin A.M."/>
            <person name="Chapman S.B."/>
            <person name="Dewar J."/>
            <person name="Goldberg J."/>
            <person name="Griggs A."/>
            <person name="Gujja S."/>
            <person name="Hansen M."/>
            <person name="Howarth C."/>
            <person name="Imamovic A."/>
            <person name="Larimer J."/>
            <person name="McCowan C."/>
            <person name="Murphy C."/>
            <person name="Pearson M."/>
            <person name="Priest M."/>
            <person name="Roberts A."/>
            <person name="Saif S."/>
            <person name="Shea T."/>
            <person name="Sykes S."/>
            <person name="Wortman J."/>
            <person name="Nusbaum C."/>
            <person name="Birren B."/>
        </authorList>
    </citation>
    <scope>NUCLEOTIDE SEQUENCE</scope>
    <source>
        <strain evidence="5">CBS 10737</strain>
    </source>
</reference>
<reference evidence="4" key="3">
    <citation type="submission" date="2016-07" db="EMBL/GenBank/DDBJ databases">
        <title>Evolution of pathogenesis and genome organization in the Tremellales.</title>
        <authorList>
            <person name="Cuomo C."/>
            <person name="Litvintseva A."/>
            <person name="Heitman J."/>
            <person name="Chen Y."/>
            <person name="Sun S."/>
            <person name="Springer D."/>
            <person name="Dromer F."/>
            <person name="Young S."/>
            <person name="Zeng Q."/>
            <person name="Chapman S."/>
            <person name="Gujja S."/>
            <person name="Saif S."/>
            <person name="Birren B."/>
        </authorList>
    </citation>
    <scope>NUCLEOTIDE SEQUENCE</scope>
    <source>
        <strain evidence="4">CBS 10737</strain>
    </source>
</reference>
<evidence type="ECO:0000313" key="5">
    <source>
        <dbReference type="EMBL" id="WWC69018.1"/>
    </source>
</evidence>
<keyword evidence="6" id="KW-1185">Reference proteome</keyword>
<keyword evidence="2" id="KW-0472">Membrane</keyword>
<evidence type="ECO:0000256" key="2">
    <source>
        <dbReference type="SAM" id="Phobius"/>
    </source>
</evidence>
<reference evidence="5" key="4">
    <citation type="submission" date="2024-02" db="EMBL/GenBank/DDBJ databases">
        <title>Comparative genomics of Cryptococcus and Kwoniella reveals pathogenesis evolution and contrasting modes of karyotype evolution via chromosome fusion or intercentromeric recombination.</title>
        <authorList>
            <person name="Coelho M.A."/>
            <person name="David-Palma M."/>
            <person name="Shea T."/>
            <person name="Bowers K."/>
            <person name="McGinley-Smith S."/>
            <person name="Mohammad A.W."/>
            <person name="Gnirke A."/>
            <person name="Yurkov A.M."/>
            <person name="Nowrousian M."/>
            <person name="Sun S."/>
            <person name="Cuomo C.A."/>
            <person name="Heitman J."/>
        </authorList>
    </citation>
    <scope>NUCLEOTIDE SEQUENCE</scope>
    <source>
        <strain evidence="5">CBS 10737</strain>
    </source>
</reference>
<evidence type="ECO:0000256" key="1">
    <source>
        <dbReference type="SAM" id="MobiDB-lite"/>
    </source>
</evidence>
<dbReference type="OrthoDB" id="264015at2759"/>
<feature type="compositionally biased region" description="Basic and acidic residues" evidence="1">
    <location>
        <begin position="1255"/>
        <end position="1266"/>
    </location>
</feature>
<evidence type="ECO:0000259" key="3">
    <source>
        <dbReference type="Pfam" id="PF03707"/>
    </source>
</evidence>
<feature type="compositionally biased region" description="Polar residues" evidence="1">
    <location>
        <begin position="1326"/>
        <end position="1336"/>
    </location>
</feature>
<feature type="transmembrane region" description="Helical" evidence="2">
    <location>
        <begin position="46"/>
        <end position="65"/>
    </location>
</feature>
<dbReference type="STRING" id="1296096.A0A1B9I6W6"/>
<feature type="compositionally biased region" description="Low complexity" evidence="1">
    <location>
        <begin position="1235"/>
        <end position="1254"/>
    </location>
</feature>
<feature type="transmembrane region" description="Helical" evidence="2">
    <location>
        <begin position="610"/>
        <end position="632"/>
    </location>
</feature>
<dbReference type="GeneID" id="30171675"/>
<dbReference type="EMBL" id="CP144521">
    <property type="protein sequence ID" value="WWC69018.1"/>
    <property type="molecule type" value="Genomic_DNA"/>
</dbReference>